<dbReference type="EMBL" id="JAINDJ010000003">
    <property type="protein sequence ID" value="KAG9453403.1"/>
    <property type="molecule type" value="Genomic_DNA"/>
</dbReference>
<evidence type="ECO:0000256" key="1">
    <source>
        <dbReference type="SAM" id="MobiDB-lite"/>
    </source>
</evidence>
<name>A0AAV7EXE6_ARIFI</name>
<evidence type="ECO:0000313" key="2">
    <source>
        <dbReference type="EMBL" id="KAG9453403.1"/>
    </source>
</evidence>
<sequence length="85" mass="10114">MVMRRSKSARIGRRERGTSSQWHFCKKLCDRIEGKRCHFSQERQKIAQYVRSAIEAFAAWLKPAEFGSDKEWKLFNLPKLQLLEN</sequence>
<feature type="region of interest" description="Disordered" evidence="1">
    <location>
        <begin position="1"/>
        <end position="20"/>
    </location>
</feature>
<reference evidence="2 3" key="1">
    <citation type="submission" date="2021-07" db="EMBL/GenBank/DDBJ databases">
        <title>The Aristolochia fimbriata genome: insights into angiosperm evolution, floral development and chemical biosynthesis.</title>
        <authorList>
            <person name="Jiao Y."/>
        </authorList>
    </citation>
    <scope>NUCLEOTIDE SEQUENCE [LARGE SCALE GENOMIC DNA]</scope>
    <source>
        <strain evidence="2">IBCAS-2021</strain>
        <tissue evidence="2">Leaf</tissue>
    </source>
</reference>
<proteinExistence type="predicted"/>
<feature type="compositionally biased region" description="Basic residues" evidence="1">
    <location>
        <begin position="1"/>
        <end position="11"/>
    </location>
</feature>
<evidence type="ECO:0000313" key="3">
    <source>
        <dbReference type="Proteomes" id="UP000825729"/>
    </source>
</evidence>
<keyword evidence="3" id="KW-1185">Reference proteome</keyword>
<comment type="caution">
    <text evidence="2">The sequence shown here is derived from an EMBL/GenBank/DDBJ whole genome shotgun (WGS) entry which is preliminary data.</text>
</comment>
<organism evidence="2 3">
    <name type="scientific">Aristolochia fimbriata</name>
    <name type="common">White veined hardy Dutchman's pipe vine</name>
    <dbReference type="NCBI Taxonomy" id="158543"/>
    <lineage>
        <taxon>Eukaryota</taxon>
        <taxon>Viridiplantae</taxon>
        <taxon>Streptophyta</taxon>
        <taxon>Embryophyta</taxon>
        <taxon>Tracheophyta</taxon>
        <taxon>Spermatophyta</taxon>
        <taxon>Magnoliopsida</taxon>
        <taxon>Magnoliidae</taxon>
        <taxon>Piperales</taxon>
        <taxon>Aristolochiaceae</taxon>
        <taxon>Aristolochia</taxon>
    </lineage>
</organism>
<protein>
    <submittedName>
        <fullName evidence="2">Uncharacterized protein</fullName>
    </submittedName>
</protein>
<gene>
    <name evidence="2" type="ORF">H6P81_006307</name>
</gene>
<accession>A0AAV7EXE6</accession>
<dbReference type="Proteomes" id="UP000825729">
    <property type="component" value="Unassembled WGS sequence"/>
</dbReference>
<dbReference type="AlphaFoldDB" id="A0AAV7EXE6"/>